<dbReference type="STRING" id="230819.A0A5C3LD73"/>
<evidence type="ECO:0000313" key="2">
    <source>
        <dbReference type="EMBL" id="TFK30602.1"/>
    </source>
</evidence>
<feature type="domain" description="Complex 1 LYR protein" evidence="1">
    <location>
        <begin position="21"/>
        <end position="78"/>
    </location>
</feature>
<dbReference type="AlphaFoldDB" id="A0A5C3LD73"/>
<sequence length="85" mass="10299">MHRVVLDSTKRLTLKHFILNQQFLNLYRHSIRASRGIKDPVTRKETLAWIRSEIERIPRLQDADLLEERLKVCRRELRQILPTLR</sequence>
<dbReference type="OrthoDB" id="74240at2759"/>
<evidence type="ECO:0000313" key="3">
    <source>
        <dbReference type="Proteomes" id="UP000307440"/>
    </source>
</evidence>
<name>A0A5C3LD73_COPMA</name>
<dbReference type="InterPro" id="IPR008011">
    <property type="entry name" value="Complex1_LYR_dom"/>
</dbReference>
<keyword evidence="3" id="KW-1185">Reference proteome</keyword>
<organism evidence="2 3">
    <name type="scientific">Coprinopsis marcescibilis</name>
    <name type="common">Agaric fungus</name>
    <name type="synonym">Psathyrella marcescibilis</name>
    <dbReference type="NCBI Taxonomy" id="230819"/>
    <lineage>
        <taxon>Eukaryota</taxon>
        <taxon>Fungi</taxon>
        <taxon>Dikarya</taxon>
        <taxon>Basidiomycota</taxon>
        <taxon>Agaricomycotina</taxon>
        <taxon>Agaricomycetes</taxon>
        <taxon>Agaricomycetidae</taxon>
        <taxon>Agaricales</taxon>
        <taxon>Agaricineae</taxon>
        <taxon>Psathyrellaceae</taxon>
        <taxon>Coprinopsis</taxon>
    </lineage>
</organism>
<dbReference type="Pfam" id="PF05347">
    <property type="entry name" value="Complex1_LYR"/>
    <property type="match status" value="1"/>
</dbReference>
<evidence type="ECO:0000259" key="1">
    <source>
        <dbReference type="Pfam" id="PF05347"/>
    </source>
</evidence>
<reference evidence="2 3" key="1">
    <citation type="journal article" date="2019" name="Nat. Ecol. Evol.">
        <title>Megaphylogeny resolves global patterns of mushroom evolution.</title>
        <authorList>
            <person name="Varga T."/>
            <person name="Krizsan K."/>
            <person name="Foldi C."/>
            <person name="Dima B."/>
            <person name="Sanchez-Garcia M."/>
            <person name="Sanchez-Ramirez S."/>
            <person name="Szollosi G.J."/>
            <person name="Szarkandi J.G."/>
            <person name="Papp V."/>
            <person name="Albert L."/>
            <person name="Andreopoulos W."/>
            <person name="Angelini C."/>
            <person name="Antonin V."/>
            <person name="Barry K.W."/>
            <person name="Bougher N.L."/>
            <person name="Buchanan P."/>
            <person name="Buyck B."/>
            <person name="Bense V."/>
            <person name="Catcheside P."/>
            <person name="Chovatia M."/>
            <person name="Cooper J."/>
            <person name="Damon W."/>
            <person name="Desjardin D."/>
            <person name="Finy P."/>
            <person name="Geml J."/>
            <person name="Haridas S."/>
            <person name="Hughes K."/>
            <person name="Justo A."/>
            <person name="Karasinski D."/>
            <person name="Kautmanova I."/>
            <person name="Kiss B."/>
            <person name="Kocsube S."/>
            <person name="Kotiranta H."/>
            <person name="LaButti K.M."/>
            <person name="Lechner B.E."/>
            <person name="Liimatainen K."/>
            <person name="Lipzen A."/>
            <person name="Lukacs Z."/>
            <person name="Mihaltcheva S."/>
            <person name="Morgado L.N."/>
            <person name="Niskanen T."/>
            <person name="Noordeloos M.E."/>
            <person name="Ohm R.A."/>
            <person name="Ortiz-Santana B."/>
            <person name="Ovrebo C."/>
            <person name="Racz N."/>
            <person name="Riley R."/>
            <person name="Savchenko A."/>
            <person name="Shiryaev A."/>
            <person name="Soop K."/>
            <person name="Spirin V."/>
            <person name="Szebenyi C."/>
            <person name="Tomsovsky M."/>
            <person name="Tulloss R.E."/>
            <person name="Uehling J."/>
            <person name="Grigoriev I.V."/>
            <person name="Vagvolgyi C."/>
            <person name="Papp T."/>
            <person name="Martin F.M."/>
            <person name="Miettinen O."/>
            <person name="Hibbett D.S."/>
            <person name="Nagy L.G."/>
        </authorList>
    </citation>
    <scope>NUCLEOTIDE SEQUENCE [LARGE SCALE GENOMIC DNA]</scope>
    <source>
        <strain evidence="2 3">CBS 121175</strain>
    </source>
</reference>
<gene>
    <name evidence="2" type="ORF">FA15DRAFT_699045</name>
</gene>
<accession>A0A5C3LD73</accession>
<dbReference type="Proteomes" id="UP000307440">
    <property type="component" value="Unassembled WGS sequence"/>
</dbReference>
<proteinExistence type="predicted"/>
<dbReference type="EMBL" id="ML210146">
    <property type="protein sequence ID" value="TFK30602.1"/>
    <property type="molecule type" value="Genomic_DNA"/>
</dbReference>
<protein>
    <recommendedName>
        <fullName evidence="1">Complex 1 LYR protein domain-containing protein</fullName>
    </recommendedName>
</protein>